<dbReference type="AlphaFoldDB" id="A0A9W6VWS1"/>
<comment type="caution">
    <text evidence="2">The sequence shown here is derived from an EMBL/GenBank/DDBJ whole genome shotgun (WGS) entry which is preliminary data.</text>
</comment>
<evidence type="ECO:0000313" key="2">
    <source>
        <dbReference type="EMBL" id="GLY81877.1"/>
    </source>
</evidence>
<feature type="compositionally biased region" description="Basic and acidic residues" evidence="1">
    <location>
        <begin position="46"/>
        <end position="55"/>
    </location>
</feature>
<evidence type="ECO:0000256" key="1">
    <source>
        <dbReference type="SAM" id="MobiDB-lite"/>
    </source>
</evidence>
<accession>A0A9W6VWS1</accession>
<reference evidence="2" key="1">
    <citation type="submission" date="2023-03" db="EMBL/GenBank/DDBJ databases">
        <title>Actinoallomurus iriomotensis NBRC 103681.</title>
        <authorList>
            <person name="Ichikawa N."/>
            <person name="Sato H."/>
            <person name="Tonouchi N."/>
        </authorList>
    </citation>
    <scope>NUCLEOTIDE SEQUENCE</scope>
    <source>
        <strain evidence="2">NBRC 103681</strain>
    </source>
</reference>
<dbReference type="Proteomes" id="UP001165135">
    <property type="component" value="Unassembled WGS sequence"/>
</dbReference>
<protein>
    <submittedName>
        <fullName evidence="2">Uncharacterized protein</fullName>
    </submittedName>
</protein>
<feature type="region of interest" description="Disordered" evidence="1">
    <location>
        <begin position="31"/>
        <end position="55"/>
    </location>
</feature>
<evidence type="ECO:0000313" key="3">
    <source>
        <dbReference type="Proteomes" id="UP001165135"/>
    </source>
</evidence>
<name>A0A9W6VWS1_9ACTN</name>
<gene>
    <name evidence="2" type="ORF">Airi01_101440</name>
</gene>
<organism evidence="2 3">
    <name type="scientific">Actinoallomurus iriomotensis</name>
    <dbReference type="NCBI Taxonomy" id="478107"/>
    <lineage>
        <taxon>Bacteria</taxon>
        <taxon>Bacillati</taxon>
        <taxon>Actinomycetota</taxon>
        <taxon>Actinomycetes</taxon>
        <taxon>Streptosporangiales</taxon>
        <taxon>Thermomonosporaceae</taxon>
        <taxon>Actinoallomurus</taxon>
    </lineage>
</organism>
<dbReference type="EMBL" id="BSTJ01000023">
    <property type="protein sequence ID" value="GLY81877.1"/>
    <property type="molecule type" value="Genomic_DNA"/>
</dbReference>
<dbReference type="RefSeq" id="WP_285636926.1">
    <property type="nucleotide sequence ID" value="NZ_BSTJ01000023.1"/>
</dbReference>
<proteinExistence type="predicted"/>
<sequence>MTLLLFAAALTIVLAALGALWAGLRPPADDPAPAGHRLHHTTTCRCPREPEGVSA</sequence>